<reference evidence="7 8" key="1">
    <citation type="journal article" date="2018" name="Sci. Adv.">
        <title>Multi-heme cytochromes provide a pathway for survival in energy-limited environments.</title>
        <authorList>
            <person name="Deng X."/>
            <person name="Dohmae N."/>
            <person name="Nealson K.H."/>
            <person name="Hashimoto K."/>
            <person name="Okamoto A."/>
        </authorList>
    </citation>
    <scope>NUCLEOTIDE SEQUENCE [LARGE SCALE GENOMIC DNA]</scope>
    <source>
        <strain evidence="7 8">IS5</strain>
    </source>
</reference>
<evidence type="ECO:0000256" key="1">
    <source>
        <dbReference type="ARBA" id="ARBA00022603"/>
    </source>
</evidence>
<sequence>MSRRPNFHNALPPARRAALDALTACLKGADIQAALDSALTPKRGQEPLVGRDAALATELAYGTLRLKLRLDFLLAHYLTRPDGLPVLMRMALSLAAYEITQLDKVPAYASVDWCVEHIKASINPGLANVANAVLRKIVDLGDSASDPEFYRTGTPNQRAFMAHYYATPRWLTDLWCDSYGDQDTEHYLAATTKAAPLGLRFRPGVPETAKLLEQWTFSDHCLDATPSGIALNRTPEDFHELLESGGVLRQSLAGQQAMLALGCDNWPRPLWDACCGRGGKTLLLADAGGGPILASDPSMARLRGLKRELQRLDVPGVIAARVRADRPAPLNEPVPAILVDAPCSGLGVLSRRPDAKLKRQPNDLIKLAALQDKILDNAALHLAPGGILAYVTCTLNPAENEQRVQEFMSRHSEFGLDMQWQTPPDSPLNEFFYAARLTRTG</sequence>
<feature type="binding site" evidence="5">
    <location>
        <position position="296"/>
    </location>
    <ligand>
        <name>S-adenosyl-L-methionine</name>
        <dbReference type="ChEBI" id="CHEBI:59789"/>
    </ligand>
</feature>
<dbReference type="OrthoDB" id="9810297at2"/>
<feature type="active site" description="Nucleophile" evidence="5">
    <location>
        <position position="393"/>
    </location>
</feature>
<gene>
    <name evidence="7" type="ORF">DFE_2649</name>
</gene>
<evidence type="ECO:0000259" key="6">
    <source>
        <dbReference type="PROSITE" id="PS51686"/>
    </source>
</evidence>
<dbReference type="CDD" id="cd02440">
    <property type="entry name" value="AdoMet_MTases"/>
    <property type="match status" value="1"/>
</dbReference>
<comment type="caution">
    <text evidence="5">Lacks conserved residue(s) required for the propagation of feature annotation.</text>
</comment>
<dbReference type="InterPro" id="IPR023267">
    <property type="entry name" value="RCMT"/>
</dbReference>
<proteinExistence type="inferred from homology"/>
<keyword evidence="3 5" id="KW-0949">S-adenosyl-L-methionine</keyword>
<keyword evidence="2 5" id="KW-0808">Transferase</keyword>
<dbReference type="InterPro" id="IPR049560">
    <property type="entry name" value="MeTrfase_RsmB-F_NOP2_cat"/>
</dbReference>
<keyword evidence="1 5" id="KW-0489">Methyltransferase</keyword>
<evidence type="ECO:0000256" key="4">
    <source>
        <dbReference type="ARBA" id="ARBA00022884"/>
    </source>
</evidence>
<protein>
    <submittedName>
        <fullName evidence="7">tRNA/rRNA cytosine-C5-methylase</fullName>
    </submittedName>
</protein>
<evidence type="ECO:0000313" key="7">
    <source>
        <dbReference type="EMBL" id="BBD09375.1"/>
    </source>
</evidence>
<evidence type="ECO:0000256" key="5">
    <source>
        <dbReference type="PROSITE-ProRule" id="PRU01023"/>
    </source>
</evidence>
<dbReference type="GO" id="GO:0001510">
    <property type="term" value="P:RNA methylation"/>
    <property type="evidence" value="ECO:0007669"/>
    <property type="project" value="InterPro"/>
</dbReference>
<dbReference type="PRINTS" id="PR02008">
    <property type="entry name" value="RCMTFAMILY"/>
</dbReference>
<evidence type="ECO:0000256" key="3">
    <source>
        <dbReference type="ARBA" id="ARBA00022691"/>
    </source>
</evidence>
<dbReference type="EMBL" id="AP017378">
    <property type="protein sequence ID" value="BBD09375.1"/>
    <property type="molecule type" value="Genomic_DNA"/>
</dbReference>
<dbReference type="GO" id="GO:0003723">
    <property type="term" value="F:RNA binding"/>
    <property type="evidence" value="ECO:0007669"/>
    <property type="project" value="UniProtKB-UniRule"/>
</dbReference>
<dbReference type="GO" id="GO:0008173">
    <property type="term" value="F:RNA methyltransferase activity"/>
    <property type="evidence" value="ECO:0007669"/>
    <property type="project" value="InterPro"/>
</dbReference>
<feature type="binding site" evidence="5">
    <location>
        <position position="340"/>
    </location>
    <ligand>
        <name>S-adenosyl-L-methionine</name>
        <dbReference type="ChEBI" id="CHEBI:59789"/>
    </ligand>
</feature>
<dbReference type="Pfam" id="PF01029">
    <property type="entry name" value="NusB"/>
    <property type="match status" value="1"/>
</dbReference>
<feature type="domain" description="SAM-dependent MTase RsmB/NOP-type" evidence="6">
    <location>
        <begin position="184"/>
        <end position="441"/>
    </location>
</feature>
<dbReference type="InterPro" id="IPR001678">
    <property type="entry name" value="MeTrfase_RsmB-F_NOP2_dom"/>
</dbReference>
<dbReference type="GO" id="GO:0006355">
    <property type="term" value="P:regulation of DNA-templated transcription"/>
    <property type="evidence" value="ECO:0007669"/>
    <property type="project" value="InterPro"/>
</dbReference>
<comment type="similarity">
    <text evidence="5">Belongs to the class I-like SAM-binding methyltransferase superfamily. RsmB/NOP family.</text>
</comment>
<dbReference type="InterPro" id="IPR029063">
    <property type="entry name" value="SAM-dependent_MTases_sf"/>
</dbReference>
<dbReference type="AlphaFoldDB" id="A0A2Z6B1M6"/>
<dbReference type="Pfam" id="PF01189">
    <property type="entry name" value="Methyltr_RsmB-F"/>
    <property type="match status" value="1"/>
</dbReference>
<keyword evidence="8" id="KW-1185">Reference proteome</keyword>
<dbReference type="PROSITE" id="PS51686">
    <property type="entry name" value="SAM_MT_RSMB_NOP"/>
    <property type="match status" value="1"/>
</dbReference>
<dbReference type="Gene3D" id="1.10.940.10">
    <property type="entry name" value="NusB-like"/>
    <property type="match status" value="1"/>
</dbReference>
<accession>A0A2Z6B1M6</accession>
<dbReference type="PANTHER" id="PTHR22807:SF53">
    <property type="entry name" value="RIBOSOMAL RNA SMALL SUBUNIT METHYLTRANSFERASE B-RELATED"/>
    <property type="match status" value="1"/>
</dbReference>
<dbReference type="KEGG" id="dfl:DFE_2649"/>
<dbReference type="Gene3D" id="3.40.50.150">
    <property type="entry name" value="Vaccinia Virus protein VP39"/>
    <property type="match status" value="1"/>
</dbReference>
<dbReference type="InterPro" id="IPR006027">
    <property type="entry name" value="NusB_RsmB_TIM44"/>
</dbReference>
<keyword evidence="4 5" id="KW-0694">RNA-binding</keyword>
<dbReference type="SUPFAM" id="SSF48013">
    <property type="entry name" value="NusB-like"/>
    <property type="match status" value="1"/>
</dbReference>
<organism evidence="7 8">
    <name type="scientific">Desulfovibrio ferrophilus</name>
    <dbReference type="NCBI Taxonomy" id="241368"/>
    <lineage>
        <taxon>Bacteria</taxon>
        <taxon>Pseudomonadati</taxon>
        <taxon>Thermodesulfobacteriota</taxon>
        <taxon>Desulfovibrionia</taxon>
        <taxon>Desulfovibrionales</taxon>
        <taxon>Desulfovibrionaceae</taxon>
        <taxon>Desulfovibrio</taxon>
    </lineage>
</organism>
<dbReference type="SUPFAM" id="SSF53335">
    <property type="entry name" value="S-adenosyl-L-methionine-dependent methyltransferases"/>
    <property type="match status" value="1"/>
</dbReference>
<dbReference type="Proteomes" id="UP000269883">
    <property type="component" value="Chromosome"/>
</dbReference>
<dbReference type="PANTHER" id="PTHR22807">
    <property type="entry name" value="NOP2 YEAST -RELATED NOL1/NOP2/FMU SUN DOMAIN-CONTAINING"/>
    <property type="match status" value="1"/>
</dbReference>
<dbReference type="InterPro" id="IPR035926">
    <property type="entry name" value="NusB-like_sf"/>
</dbReference>
<evidence type="ECO:0000256" key="2">
    <source>
        <dbReference type="ARBA" id="ARBA00022679"/>
    </source>
</evidence>
<evidence type="ECO:0000313" key="8">
    <source>
        <dbReference type="Proteomes" id="UP000269883"/>
    </source>
</evidence>
<name>A0A2Z6B1M6_9BACT</name>
<dbReference type="RefSeq" id="WP_126380284.1">
    <property type="nucleotide sequence ID" value="NZ_AP017378.1"/>
</dbReference>